<dbReference type="Gene3D" id="2.60.40.1120">
    <property type="entry name" value="Carboxypeptidase-like, regulatory domain"/>
    <property type="match status" value="1"/>
</dbReference>
<comment type="caution">
    <text evidence="3">The sequence shown here is derived from an EMBL/GenBank/DDBJ whole genome shotgun (WGS) entry which is preliminary data.</text>
</comment>
<evidence type="ECO:0000259" key="2">
    <source>
        <dbReference type="Pfam" id="PF18003"/>
    </source>
</evidence>
<protein>
    <recommendedName>
        <fullName evidence="4">DUF3823 domain-containing protein</fullName>
    </recommendedName>
</protein>
<reference evidence="3" key="1">
    <citation type="submission" date="2019-03" db="EMBL/GenBank/DDBJ databases">
        <title>Single cell metagenomics reveals metabolic interactions within the superorganism composed of flagellate Streblomastix strix and complex community of Bacteroidetes bacteria on its surface.</title>
        <authorList>
            <person name="Treitli S.C."/>
            <person name="Kolisko M."/>
            <person name="Husnik F."/>
            <person name="Keeling P."/>
            <person name="Hampl V."/>
        </authorList>
    </citation>
    <scope>NUCLEOTIDE SEQUENCE</scope>
    <source>
        <strain evidence="3">STM</strain>
    </source>
</reference>
<accession>A0A5J4RY25</accession>
<dbReference type="PROSITE" id="PS51257">
    <property type="entry name" value="PROKAR_LIPOPROTEIN"/>
    <property type="match status" value="1"/>
</dbReference>
<dbReference type="Pfam" id="PF12866">
    <property type="entry name" value="DUF3823"/>
    <property type="match status" value="1"/>
</dbReference>
<evidence type="ECO:0000313" key="3">
    <source>
        <dbReference type="EMBL" id="KAA6338020.1"/>
    </source>
</evidence>
<name>A0A5J4RY25_9ZZZZ</name>
<feature type="domain" description="DUF3823" evidence="2">
    <location>
        <begin position="125"/>
        <end position="224"/>
    </location>
</feature>
<gene>
    <name evidence="3" type="ORF">EZS27_013944</name>
</gene>
<organism evidence="3">
    <name type="scientific">termite gut metagenome</name>
    <dbReference type="NCBI Taxonomy" id="433724"/>
    <lineage>
        <taxon>unclassified sequences</taxon>
        <taxon>metagenomes</taxon>
        <taxon>organismal metagenomes</taxon>
    </lineage>
</organism>
<dbReference type="EMBL" id="SNRY01000650">
    <property type="protein sequence ID" value="KAA6338020.1"/>
    <property type="molecule type" value="Genomic_DNA"/>
</dbReference>
<evidence type="ECO:0000259" key="1">
    <source>
        <dbReference type="Pfam" id="PF12866"/>
    </source>
</evidence>
<proteinExistence type="predicted"/>
<dbReference type="InterPro" id="IPR024278">
    <property type="entry name" value="DUF3823_N"/>
</dbReference>
<evidence type="ECO:0008006" key="4">
    <source>
        <dbReference type="Google" id="ProtNLM"/>
    </source>
</evidence>
<dbReference type="Pfam" id="PF18003">
    <property type="entry name" value="DUF3823_C"/>
    <property type="match status" value="1"/>
</dbReference>
<dbReference type="Gene3D" id="2.60.40.2060">
    <property type="match status" value="1"/>
</dbReference>
<dbReference type="AlphaFoldDB" id="A0A5J4RY25"/>
<dbReference type="InterPro" id="IPR041186">
    <property type="entry name" value="DUF3823_C"/>
</dbReference>
<feature type="domain" description="DUF3823" evidence="1">
    <location>
        <begin position="33"/>
        <end position="122"/>
    </location>
</feature>
<sequence length="227" mass="24583">MNMKKNISNIALVVLLPLLLVACGLDNYDAPESTLLGKITYNGTAVNLRGTGEAVRLQLYQDGWQQRNPVEVFVGQDGTFSAKLFDGEYKLVTRDNNGPWVNARDTTVINLKGTTTVELKVTPYFMISGEQISVSGSEMNASFVIDQIVPTATINRVILILSSTQFADDANNVFRRDIPDIPAGPVSLKVDISGNANVANAKALYGRVGVQTSGVDQAIYSSVIKLR</sequence>